<dbReference type="InterPro" id="IPR014031">
    <property type="entry name" value="Ketoacyl_synth_C"/>
</dbReference>
<keyword evidence="4" id="KW-0521">NADP</keyword>
<feature type="domain" description="PKS/mFAS DH" evidence="12">
    <location>
        <begin position="944"/>
        <end position="1258"/>
    </location>
</feature>
<dbReference type="InterPro" id="IPR057326">
    <property type="entry name" value="KR_dom"/>
</dbReference>
<dbReference type="InterPro" id="IPR020841">
    <property type="entry name" value="PKS_Beta-ketoAc_synthase_dom"/>
</dbReference>
<dbReference type="Gene3D" id="3.30.70.3290">
    <property type="match status" value="1"/>
</dbReference>
<dbReference type="Gene3D" id="3.90.180.10">
    <property type="entry name" value="Medium-chain alcohol dehydrogenases, catalytic domain"/>
    <property type="match status" value="1"/>
</dbReference>
<dbReference type="GO" id="GO:0004315">
    <property type="term" value="F:3-oxoacyl-[acyl-carrier-protein] synthase activity"/>
    <property type="evidence" value="ECO:0007669"/>
    <property type="project" value="InterPro"/>
</dbReference>
<evidence type="ECO:0000256" key="3">
    <source>
        <dbReference type="ARBA" id="ARBA00022679"/>
    </source>
</evidence>
<dbReference type="PANTHER" id="PTHR43775">
    <property type="entry name" value="FATTY ACID SYNTHASE"/>
    <property type="match status" value="1"/>
</dbReference>
<evidence type="ECO:0000313" key="13">
    <source>
        <dbReference type="EMBL" id="KAF2260237.1"/>
    </source>
</evidence>
<feature type="compositionally biased region" description="Polar residues" evidence="9">
    <location>
        <begin position="462"/>
        <end position="477"/>
    </location>
</feature>
<dbReference type="SMART" id="SM00823">
    <property type="entry name" value="PKS_PP"/>
    <property type="match status" value="1"/>
</dbReference>
<dbReference type="InterPro" id="IPR013217">
    <property type="entry name" value="Methyltransf_12"/>
</dbReference>
<protein>
    <submittedName>
        <fullName evidence="13">Polyketide synthase PksD</fullName>
    </submittedName>
</protein>
<dbReference type="Pfam" id="PF23297">
    <property type="entry name" value="ACP_SdgA_C"/>
    <property type="match status" value="1"/>
</dbReference>
<dbReference type="InterPro" id="IPR018201">
    <property type="entry name" value="Ketoacyl_synth_AS"/>
</dbReference>
<dbReference type="Proteomes" id="UP000800093">
    <property type="component" value="Unassembled WGS sequence"/>
</dbReference>
<dbReference type="Pfam" id="PF16197">
    <property type="entry name" value="KAsynt_C_assoc"/>
    <property type="match status" value="1"/>
</dbReference>
<dbReference type="SUPFAM" id="SSF47336">
    <property type="entry name" value="ACP-like"/>
    <property type="match status" value="1"/>
</dbReference>
<dbReference type="Gene3D" id="1.10.1200.10">
    <property type="entry name" value="ACP-like"/>
    <property type="match status" value="1"/>
</dbReference>
<dbReference type="SUPFAM" id="SSF50129">
    <property type="entry name" value="GroES-like"/>
    <property type="match status" value="1"/>
</dbReference>
<sequence length="2534" mass="279351">MASIAEPVAIVGHAFRLPPDIEDESGFWEMLETGRNVRTEWPKSRANLDSFYSADSKGDNKLTARGAHFCAQDPGIFDAPFFSITSKEAASMDPQQRWLLETSYRALENAGLPAEKVSGTQTGVFAASMTEDYTRMISKDPDDALPNTGTGNNASILANRLSWYFDMRGPSITINTACSSSMIAMHLACQFLQSGQCNVALVGGASALLSVESSLQLSAMNFLAPDDLCHSFDSQAHGYSRGEGVVVMVLKKLSDAVHDGDTIRAVIRATGTNQDGHTPGITLPNPAAQEDLVRRVYKSCNLGFEETRYFEAHGTGTQAGDSAEVNALGRVFRSCRSSTEPLYIGSVKSNIGHLEGASALAGILKCTLMLERGLIPPQALFQKMNPKINAKFYNIQVPTKCTPWPTSGLRRISINSFGFGGSNGHMILDDAYHLLERLALKAIHNTRIPLFSSRSSGPGSSAMETIPSQTTASDTFSPSPTLRLLTFSSRDEAALRRTFEQYSSYYHDSISGFSDKADRLAYVLSERRSLMPWRSFAIAHEFTRAPLDFAPPVRSSRDVGLAFIFTGQGAQYAGMGKELLRYRVFEEAISHAGRIFKEQGANWDVLDELEIAERIDRPEFSQPLCTALQVALSELLKSWNITPAAVIGHSSGEIAAAYAAGMLSIDSACRIAYHRGRLAGEIARLGLYAMMSVNLSEETLHPYLAKIPLSGDIHVACVNSPLNITLSGEETDLATLKMHLDEDGIFAQKLKTGVAYHSPAMQAIATEYETCLNSLNQGARCETSAVMISSVTGNVVSASVASRPRYWVDNLVSPVRFADALQYMMVIAPKDGHNLKIHELLEIGPHGALRRSISDTMTTVGKKVRYASLLSRFDSAVKTSLEAAGSLFTRGIPVDIAAVNQIEKLNEATPALVDMPSYPFDRSQRYWHESRLSRDWRLRGAAPREALGVRSSDWNPLEPRWRKLLSIENSPWIGDHVVGDMVLYPGAGTFIMALEAVRQNTNPGQKISGFFVKEATFMAPIVVKSGLQGRADVVTQLCPLRQTYEKTSVRSEVRVFCLQDDRWQLSFKATIHVEYEEPHPDEIDAGRESHADAERHFERWRKSDEACKKAIPKSDFYKWAAGAGIQYGEAFQLADNVRWDGDLLGVSEVRIDATEHEYQGLVHPTVFDAVCQTVFAAPSRGATATFPTLVPHKMHDAWISATAWQQPQSSTIRTAAASRRKKGVIGMDCELTAVAEDGSPLLHIPKFEMLPVLTKDEDEGAERSLLHGIEWKPLLSLLTPTQLQELCSIKDPTRDDEERGRYMQQLDDTLKAILQYHLPEIRAIDWSLVPPHFKKYVSWLERYLKASPPSHPRSFEILDREIQQLQNNNQQRRITTEVARNLPAIITGEIDPLNFLFSTGLASNLYSDIFADLCNQHFQTYMDLLSHQTPTMRILEVGAGTGGFSSHILSALRRREEATGGISFLEYNYTDISPSFFENAKQMFAYFGERIKFQALDIESELQSQGCSEGKYDVIFAGAVLHATCSLSHTLHNLRRALKPGGKLVFMEPTRPDLLLDGVAFGVLPGWWLGVEESRADGPLLTVPQWDQILRENGFSGNDLVLKDYEMESVHAYSIIASTVCEESVALRREELSVIYVVEEGNERQREIASALVAREPSLQGASVTFAELKDDKKAKANYVVFLVEIESALMTNIDAAAFSILKRRILEWKNLLWVTAPSMSPAAAPHEGLKDGFLRALRSESEHKGLVSLTLETLQNAADHITRVFRSVFLDHAPELEYSVRDDQIVTPRLVAETSLNTSLNAALHPQPKTSSWLPGPPLKLDVLHHGSLETLHFTEDTHYCDPLKPDDIEIEAKAWDLNFRDVFIALGRLEEETFGDCAGVVTRVGSDVHDFKKGDRVVMMGPGVMKTYPRTREWCTKIPDSMSFEEAASVLNPGICAYYSLIEVARLQKGEKVLIHAAAGGTGQMAVMVAQMVGAEVFCTVGYKEKKELLMSQFGIPEDHIFYSRNTSFKKGIMRVTDGYGVDVILNSIVGEGLRASFECVAPYGRFVELGKADIKSKAQLPMECFLNNVTFTAIDIVHLAFNRPQIGRRILQAVMELAGRGIIQSPCPLHVFGVDKTEEAFRYFQSGRNTGRTVITVQPGAVVPKRLLQRKTWAFDPNATYLIAGGMGGIGRAMMKWMASRGAKYIIVPSRSSRSAATMLAAMETVEQLSKQGVQIKTPRCDVSSATSLRAVLDECAKTMPPVRGCINAAMVLQDSVFDNMTHAQWKQTIDSKVATSWNLHTHLSTNLDFFIMLASVAGIVGSPGQSNYAAGCTFQDALCRRRVQQGQKAISIDLGVMRTIGIVAETGRLQKNFGESRAMIKIEEAEFLALLDLYCDPELPTLTPDKSQIVMGVVTPADMIAKGEELADQLHRPLFANFAQPKDITQSTGSATVVNFAALFAQAAGQEQRTSIVVEALAHKLARALSISPDDVDSDKPLHIFGVDSLVAIELRNWIGKEFAAEVAVFDIMGSPSVVALGDLIAKVSKMSTK</sequence>
<evidence type="ECO:0000256" key="4">
    <source>
        <dbReference type="ARBA" id="ARBA00022857"/>
    </source>
</evidence>
<dbReference type="InterPro" id="IPR016036">
    <property type="entry name" value="Malonyl_transacylase_ACP-bd"/>
</dbReference>
<dbReference type="InterPro" id="IPR049900">
    <property type="entry name" value="PKS_mFAS_DH"/>
</dbReference>
<dbReference type="CDD" id="cd00833">
    <property type="entry name" value="PKS"/>
    <property type="match status" value="1"/>
</dbReference>
<evidence type="ECO:0000256" key="5">
    <source>
        <dbReference type="ARBA" id="ARBA00023002"/>
    </source>
</evidence>
<keyword evidence="6" id="KW-0511">Multifunctional enzyme</keyword>
<dbReference type="Gene3D" id="3.40.366.10">
    <property type="entry name" value="Malonyl-Coenzyme A Acyl Carrier Protein, domain 2"/>
    <property type="match status" value="1"/>
</dbReference>
<dbReference type="Gene3D" id="3.40.50.150">
    <property type="entry name" value="Vaccinia Virus protein VP39"/>
    <property type="match status" value="1"/>
</dbReference>
<dbReference type="GO" id="GO:0044550">
    <property type="term" value="P:secondary metabolite biosynthetic process"/>
    <property type="evidence" value="ECO:0007669"/>
    <property type="project" value="TreeGrafter"/>
</dbReference>
<evidence type="ECO:0000256" key="6">
    <source>
        <dbReference type="ARBA" id="ARBA00023268"/>
    </source>
</evidence>
<dbReference type="InterPro" id="IPR009081">
    <property type="entry name" value="PP-bd_ACP"/>
</dbReference>
<dbReference type="SMART" id="SM00826">
    <property type="entry name" value="PKS_DH"/>
    <property type="match status" value="1"/>
</dbReference>
<dbReference type="SMART" id="SM00829">
    <property type="entry name" value="PKS_ER"/>
    <property type="match status" value="1"/>
</dbReference>
<dbReference type="GO" id="GO:0016491">
    <property type="term" value="F:oxidoreductase activity"/>
    <property type="evidence" value="ECO:0007669"/>
    <property type="project" value="UniProtKB-KW"/>
</dbReference>
<dbReference type="EMBL" id="ML986686">
    <property type="protein sequence ID" value="KAF2260237.1"/>
    <property type="molecule type" value="Genomic_DNA"/>
</dbReference>
<dbReference type="InterPro" id="IPR014030">
    <property type="entry name" value="Ketoacyl_synth_N"/>
</dbReference>
<evidence type="ECO:0000256" key="9">
    <source>
        <dbReference type="SAM" id="MobiDB-lite"/>
    </source>
</evidence>
<comment type="caution">
    <text evidence="13">The sequence shown here is derived from an EMBL/GenBank/DDBJ whole genome shotgun (WGS) entry which is preliminary data.</text>
</comment>
<dbReference type="SUPFAM" id="SSF52151">
    <property type="entry name" value="FabD/lysophospholipase-like"/>
    <property type="match status" value="1"/>
</dbReference>
<dbReference type="Pfam" id="PF13602">
    <property type="entry name" value="ADH_zinc_N_2"/>
    <property type="match status" value="1"/>
</dbReference>
<organism evidence="13 14">
    <name type="scientific">Lojkania enalia</name>
    <dbReference type="NCBI Taxonomy" id="147567"/>
    <lineage>
        <taxon>Eukaryota</taxon>
        <taxon>Fungi</taxon>
        <taxon>Dikarya</taxon>
        <taxon>Ascomycota</taxon>
        <taxon>Pezizomycotina</taxon>
        <taxon>Dothideomycetes</taxon>
        <taxon>Pleosporomycetidae</taxon>
        <taxon>Pleosporales</taxon>
        <taxon>Pleosporales incertae sedis</taxon>
        <taxon>Lojkania</taxon>
    </lineage>
</organism>
<dbReference type="GO" id="GO:0006633">
    <property type="term" value="P:fatty acid biosynthetic process"/>
    <property type="evidence" value="ECO:0007669"/>
    <property type="project" value="InterPro"/>
</dbReference>
<proteinExistence type="predicted"/>
<dbReference type="InterPro" id="IPR016039">
    <property type="entry name" value="Thiolase-like"/>
</dbReference>
<feature type="region of interest" description="C-terminal hotdog fold" evidence="8">
    <location>
        <begin position="1108"/>
        <end position="1258"/>
    </location>
</feature>
<dbReference type="Pfam" id="PF14765">
    <property type="entry name" value="PS-DH"/>
    <property type="match status" value="1"/>
</dbReference>
<dbReference type="InterPro" id="IPR029063">
    <property type="entry name" value="SAM-dependent_MTases_sf"/>
</dbReference>
<keyword evidence="3" id="KW-0808">Transferase</keyword>
<dbReference type="InterPro" id="IPR032821">
    <property type="entry name" value="PKS_assoc"/>
</dbReference>
<dbReference type="InterPro" id="IPR016035">
    <property type="entry name" value="Acyl_Trfase/lysoPLipase"/>
</dbReference>
<dbReference type="InterPro" id="IPR020806">
    <property type="entry name" value="PKS_PP-bd"/>
</dbReference>
<feature type="domain" description="Ketosynthase family 3 (KS3)" evidence="11">
    <location>
        <begin position="5"/>
        <end position="430"/>
    </location>
</feature>
<dbReference type="SMART" id="SM00825">
    <property type="entry name" value="PKS_KS"/>
    <property type="match status" value="1"/>
</dbReference>
<dbReference type="Pfam" id="PF21089">
    <property type="entry name" value="PKS_DH_N"/>
    <property type="match status" value="1"/>
</dbReference>
<dbReference type="InterPro" id="IPR011032">
    <property type="entry name" value="GroES-like_sf"/>
</dbReference>
<keyword evidence="1" id="KW-0596">Phosphopantetheine</keyword>
<dbReference type="InterPro" id="IPR036291">
    <property type="entry name" value="NAD(P)-bd_dom_sf"/>
</dbReference>
<dbReference type="SUPFAM" id="SSF53901">
    <property type="entry name" value="Thiolase-like"/>
    <property type="match status" value="1"/>
</dbReference>
<dbReference type="InterPro" id="IPR020807">
    <property type="entry name" value="PKS_DH"/>
</dbReference>
<dbReference type="PANTHER" id="PTHR43775:SF29">
    <property type="entry name" value="ASPERFURANONE POLYKETIDE SYNTHASE AFOG-RELATED"/>
    <property type="match status" value="1"/>
</dbReference>
<dbReference type="Gene3D" id="3.40.50.720">
    <property type="entry name" value="NAD(P)-binding Rossmann-like Domain"/>
    <property type="match status" value="1"/>
</dbReference>
<dbReference type="OrthoDB" id="329835at2759"/>
<dbReference type="InterPro" id="IPR049551">
    <property type="entry name" value="PKS_DH_C"/>
</dbReference>
<dbReference type="PROSITE" id="PS52004">
    <property type="entry name" value="KS3_2"/>
    <property type="match status" value="1"/>
</dbReference>
<dbReference type="Pfam" id="PF08242">
    <property type="entry name" value="Methyltransf_12"/>
    <property type="match status" value="1"/>
</dbReference>
<feature type="active site" description="Proton acceptor; for dehydratase activity" evidence="8">
    <location>
        <position position="976"/>
    </location>
</feature>
<dbReference type="GO" id="GO:1901336">
    <property type="term" value="P:lactone biosynthetic process"/>
    <property type="evidence" value="ECO:0007669"/>
    <property type="project" value="UniProtKB-ARBA"/>
</dbReference>
<evidence type="ECO:0000256" key="2">
    <source>
        <dbReference type="ARBA" id="ARBA00022553"/>
    </source>
</evidence>
<feature type="region of interest" description="N-terminal hotdog fold" evidence="8">
    <location>
        <begin position="944"/>
        <end position="1078"/>
    </location>
</feature>
<dbReference type="InterPro" id="IPR001227">
    <property type="entry name" value="Ac_transferase_dom_sf"/>
</dbReference>
<reference evidence="14" key="1">
    <citation type="journal article" date="2020" name="Stud. Mycol.">
        <title>101 Dothideomycetes genomes: A test case for predicting lifestyles and emergence of pathogens.</title>
        <authorList>
            <person name="Haridas S."/>
            <person name="Albert R."/>
            <person name="Binder M."/>
            <person name="Bloem J."/>
            <person name="LaButti K."/>
            <person name="Salamov A."/>
            <person name="Andreopoulos B."/>
            <person name="Baker S."/>
            <person name="Barry K."/>
            <person name="Bills G."/>
            <person name="Bluhm B."/>
            <person name="Cannon C."/>
            <person name="Castanera R."/>
            <person name="Culley D."/>
            <person name="Daum C."/>
            <person name="Ezra D."/>
            <person name="Gonzalez J."/>
            <person name="Henrissat B."/>
            <person name="Kuo A."/>
            <person name="Liang C."/>
            <person name="Lipzen A."/>
            <person name="Lutzoni F."/>
            <person name="Magnuson J."/>
            <person name="Mondo S."/>
            <person name="Nolan M."/>
            <person name="Ohm R."/>
            <person name="Pangilinan J."/>
            <person name="Park H.-J."/>
            <person name="Ramirez L."/>
            <person name="Alfaro M."/>
            <person name="Sun H."/>
            <person name="Tritt A."/>
            <person name="Yoshinaga Y."/>
            <person name="Zwiers L.-H."/>
            <person name="Turgeon B."/>
            <person name="Goodwin S."/>
            <person name="Spatafora J."/>
            <person name="Crous P."/>
            <person name="Grigoriev I."/>
        </authorList>
    </citation>
    <scope>NUCLEOTIDE SEQUENCE [LARGE SCALE GENOMIC DNA]</scope>
    <source>
        <strain evidence="14">CBS 304.66</strain>
    </source>
</reference>
<accession>A0A9P4K2R5</accession>
<evidence type="ECO:0000256" key="1">
    <source>
        <dbReference type="ARBA" id="ARBA00022450"/>
    </source>
</evidence>
<dbReference type="Pfam" id="PF00109">
    <property type="entry name" value="ketoacyl-synt"/>
    <property type="match status" value="1"/>
</dbReference>
<dbReference type="GO" id="GO:0031177">
    <property type="term" value="F:phosphopantetheine binding"/>
    <property type="evidence" value="ECO:0007669"/>
    <property type="project" value="InterPro"/>
</dbReference>
<feature type="region of interest" description="Disordered" evidence="9">
    <location>
        <begin position="454"/>
        <end position="477"/>
    </location>
</feature>
<dbReference type="InterPro" id="IPR014043">
    <property type="entry name" value="Acyl_transferase_dom"/>
</dbReference>
<evidence type="ECO:0000256" key="8">
    <source>
        <dbReference type="PROSITE-ProRule" id="PRU01363"/>
    </source>
</evidence>
<dbReference type="CDD" id="cd05195">
    <property type="entry name" value="enoyl_red"/>
    <property type="match status" value="1"/>
</dbReference>
<dbReference type="FunFam" id="3.40.50.720:FF:000209">
    <property type="entry name" value="Polyketide synthase Pks12"/>
    <property type="match status" value="1"/>
</dbReference>
<dbReference type="InterPro" id="IPR036736">
    <property type="entry name" value="ACP-like_sf"/>
</dbReference>
<dbReference type="PROSITE" id="PS00606">
    <property type="entry name" value="KS3_1"/>
    <property type="match status" value="1"/>
</dbReference>
<evidence type="ECO:0000256" key="7">
    <source>
        <dbReference type="ARBA" id="ARBA00023315"/>
    </source>
</evidence>
<dbReference type="InterPro" id="IPR020843">
    <property type="entry name" value="ER"/>
</dbReference>
<keyword evidence="14" id="KW-1185">Reference proteome</keyword>
<evidence type="ECO:0000313" key="14">
    <source>
        <dbReference type="Proteomes" id="UP000800093"/>
    </source>
</evidence>
<keyword evidence="5" id="KW-0560">Oxidoreductase</keyword>
<dbReference type="SUPFAM" id="SSF55048">
    <property type="entry name" value="Probable ACP-binding domain of malonyl-CoA ACP transacylase"/>
    <property type="match status" value="1"/>
</dbReference>
<dbReference type="SUPFAM" id="SSF51735">
    <property type="entry name" value="NAD(P)-binding Rossmann-fold domains"/>
    <property type="match status" value="2"/>
</dbReference>
<keyword evidence="7" id="KW-0012">Acyltransferase</keyword>
<dbReference type="Gene3D" id="3.40.47.10">
    <property type="match status" value="1"/>
</dbReference>
<dbReference type="InterPro" id="IPR050091">
    <property type="entry name" value="PKS_NRPS_Biosynth_Enz"/>
</dbReference>
<dbReference type="Pfam" id="PF00698">
    <property type="entry name" value="Acyl_transf_1"/>
    <property type="match status" value="1"/>
</dbReference>
<dbReference type="InterPro" id="IPR013968">
    <property type="entry name" value="PKS_KR"/>
</dbReference>
<dbReference type="Pfam" id="PF02801">
    <property type="entry name" value="Ketoacyl-synt_C"/>
    <property type="match status" value="1"/>
</dbReference>
<feature type="domain" description="Carrier" evidence="10">
    <location>
        <begin position="2452"/>
        <end position="2529"/>
    </location>
</feature>
<dbReference type="SUPFAM" id="SSF53335">
    <property type="entry name" value="S-adenosyl-L-methionine-dependent methyltransferases"/>
    <property type="match status" value="1"/>
</dbReference>
<dbReference type="InterPro" id="IPR042104">
    <property type="entry name" value="PKS_dehydratase_sf"/>
</dbReference>
<dbReference type="SMART" id="SM01294">
    <property type="entry name" value="PKS_PP_betabranch"/>
    <property type="match status" value="1"/>
</dbReference>
<keyword evidence="2" id="KW-0597">Phosphoprotein</keyword>
<name>A0A9P4K2R5_9PLEO</name>
<dbReference type="Pfam" id="PF08659">
    <property type="entry name" value="KR"/>
    <property type="match status" value="1"/>
</dbReference>
<evidence type="ECO:0000259" key="10">
    <source>
        <dbReference type="PROSITE" id="PS50075"/>
    </source>
</evidence>
<gene>
    <name evidence="13" type="ORF">CC78DRAFT_523527</name>
</gene>
<evidence type="ECO:0000259" key="11">
    <source>
        <dbReference type="PROSITE" id="PS52004"/>
    </source>
</evidence>
<dbReference type="SMART" id="SM00827">
    <property type="entry name" value="PKS_AT"/>
    <property type="match status" value="1"/>
</dbReference>
<dbReference type="InterPro" id="IPR049552">
    <property type="entry name" value="PKS_DH_N"/>
</dbReference>
<dbReference type="Gene3D" id="3.10.129.110">
    <property type="entry name" value="Polyketide synthase dehydratase"/>
    <property type="match status" value="1"/>
</dbReference>
<evidence type="ECO:0000259" key="12">
    <source>
        <dbReference type="PROSITE" id="PS52019"/>
    </source>
</evidence>
<dbReference type="CDD" id="cd02440">
    <property type="entry name" value="AdoMet_MTases"/>
    <property type="match status" value="1"/>
</dbReference>
<dbReference type="GO" id="GO:0004312">
    <property type="term" value="F:fatty acid synthase activity"/>
    <property type="evidence" value="ECO:0007669"/>
    <property type="project" value="TreeGrafter"/>
</dbReference>
<dbReference type="PROSITE" id="PS50075">
    <property type="entry name" value="CARRIER"/>
    <property type="match status" value="1"/>
</dbReference>
<feature type="active site" description="Proton donor; for dehydratase activity" evidence="8">
    <location>
        <position position="1168"/>
    </location>
</feature>
<dbReference type="SMART" id="SM00822">
    <property type="entry name" value="PKS_KR"/>
    <property type="match status" value="1"/>
</dbReference>
<dbReference type="PROSITE" id="PS52019">
    <property type="entry name" value="PKS_MFAS_DH"/>
    <property type="match status" value="1"/>
</dbReference>